<evidence type="ECO:0000313" key="1">
    <source>
        <dbReference type="EMBL" id="EKU3569817.1"/>
    </source>
</evidence>
<protein>
    <submittedName>
        <fullName evidence="3">Uncharacterized protein</fullName>
    </submittedName>
</protein>
<name>A0A2I8CNM2_ACIBA</name>
<comment type="caution">
    <text evidence="3">The sequence shown here is derived from an EMBL/GenBank/DDBJ whole genome shotgun (WGS) entry which is preliminary data.</text>
</comment>
<gene>
    <name evidence="3" type="ORF">APD33_11820</name>
    <name evidence="1" type="ORF">MKP18_003261</name>
</gene>
<proteinExistence type="predicted"/>
<evidence type="ECO:0000313" key="4">
    <source>
        <dbReference type="Proteomes" id="UP000051449"/>
    </source>
</evidence>
<dbReference type="Proteomes" id="UP000051449">
    <property type="component" value="Unassembled WGS sequence"/>
</dbReference>
<evidence type="ECO:0000313" key="2">
    <source>
        <dbReference type="EMBL" id="EMN1072914.1"/>
    </source>
</evidence>
<reference evidence="2" key="2">
    <citation type="submission" date="2024-02" db="EMBL/GenBank/DDBJ databases">
        <authorList>
            <consortium name="Clinical and Environmental Microbiology Branch: Whole genome sequencing antimicrobial resistance pathogens in the healthcare setting"/>
        </authorList>
    </citation>
    <scope>NUCLEOTIDE SEQUENCE</scope>
    <source>
        <strain evidence="1">2021GN-00227</strain>
    </source>
</reference>
<dbReference type="EMBL" id="ABFEVW020000024">
    <property type="protein sequence ID" value="EKU3569817.1"/>
    <property type="molecule type" value="Genomic_DNA"/>
</dbReference>
<sequence length="86" mass="9600">MTFITAAEASEIATKAKSSEQEIIDILSKAVQDNAKQGIRRTTWSLSRSKVELPTLERVKAKFVEGGYSFQILSNSPETYTVDIKF</sequence>
<evidence type="ECO:0000313" key="3">
    <source>
        <dbReference type="EMBL" id="KQE04208.1"/>
    </source>
</evidence>
<dbReference type="RefSeq" id="WP_000142838.1">
    <property type="nucleotide sequence ID" value="NZ_BKDG01000004.1"/>
</dbReference>
<dbReference type="AlphaFoldDB" id="A0A2I8CNM2"/>
<reference evidence="3 4" key="1">
    <citation type="submission" date="2015-10" db="EMBL/GenBank/DDBJ databases">
        <title>The utility of whole genome sequencing in characterizing Acinetobacter epidemiology and analyzing hospital outbreaks.</title>
        <authorList>
            <person name="Ozer E.A."/>
            <person name="Fitzpatrick M.A."/>
            <person name="Hauser A.R."/>
        </authorList>
    </citation>
    <scope>NUCLEOTIDE SEQUENCE [LARGE SCALE GENOMIC DNA]</scope>
    <source>
        <strain evidence="3 4">ABBL072</strain>
    </source>
</reference>
<accession>A0A2I8CNM2</accession>
<dbReference type="EMBL" id="LLGC01000172">
    <property type="protein sequence ID" value="KQE04208.1"/>
    <property type="molecule type" value="Genomic_DNA"/>
</dbReference>
<organism evidence="3 4">
    <name type="scientific">Acinetobacter baumannii</name>
    <dbReference type="NCBI Taxonomy" id="470"/>
    <lineage>
        <taxon>Bacteria</taxon>
        <taxon>Pseudomonadati</taxon>
        <taxon>Pseudomonadota</taxon>
        <taxon>Gammaproteobacteria</taxon>
        <taxon>Moraxellales</taxon>
        <taxon>Moraxellaceae</taxon>
        <taxon>Acinetobacter</taxon>
        <taxon>Acinetobacter calcoaceticus/baumannii complex</taxon>
    </lineage>
</organism>
<dbReference type="EMBL" id="ABFEVW030000024">
    <property type="protein sequence ID" value="EMN1072914.1"/>
    <property type="molecule type" value="Genomic_DNA"/>
</dbReference>